<keyword evidence="1" id="KW-0547">Nucleotide-binding</keyword>
<accession>A0A8C0W214</accession>
<sequence>MGNHLTEMTPTASFLPHFQALHVVVISRDLAGKTSLLCHLKFKEFVQGAPTKGFNTEKIIKSPCLKSYVFFCLITHATKLSNSFEISHKLQNN</sequence>
<organism evidence="3">
    <name type="scientific">Castor canadensis</name>
    <name type="common">American beaver</name>
    <dbReference type="NCBI Taxonomy" id="51338"/>
    <lineage>
        <taxon>Eukaryota</taxon>
        <taxon>Metazoa</taxon>
        <taxon>Chordata</taxon>
        <taxon>Craniata</taxon>
        <taxon>Vertebrata</taxon>
        <taxon>Euteleostomi</taxon>
        <taxon>Mammalia</taxon>
        <taxon>Eutheria</taxon>
        <taxon>Euarchontoglires</taxon>
        <taxon>Glires</taxon>
        <taxon>Rodentia</taxon>
        <taxon>Castorimorpha</taxon>
        <taxon>Castoridae</taxon>
        <taxon>Castor</taxon>
    </lineage>
</organism>
<dbReference type="Ensembl" id="ENSCCNT00000005042.1">
    <property type="protein sequence ID" value="ENSCCNP00000003855.1"/>
    <property type="gene ID" value="ENSCCNG00000004073.1"/>
</dbReference>
<evidence type="ECO:0000256" key="1">
    <source>
        <dbReference type="ARBA" id="ARBA00022741"/>
    </source>
</evidence>
<keyword evidence="2" id="KW-0342">GTP-binding</keyword>
<name>A0A8C0W214_CASCN</name>
<protein>
    <submittedName>
        <fullName evidence="3">Uncharacterized protein</fullName>
    </submittedName>
</protein>
<dbReference type="GO" id="GO:0005525">
    <property type="term" value="F:GTP binding"/>
    <property type="evidence" value="ECO:0007669"/>
    <property type="project" value="UniProtKB-KW"/>
</dbReference>
<dbReference type="Gene3D" id="3.40.50.300">
    <property type="entry name" value="P-loop containing nucleotide triphosphate hydrolases"/>
    <property type="match status" value="1"/>
</dbReference>
<dbReference type="GO" id="GO:0003924">
    <property type="term" value="F:GTPase activity"/>
    <property type="evidence" value="ECO:0007669"/>
    <property type="project" value="InterPro"/>
</dbReference>
<reference evidence="3" key="1">
    <citation type="submission" date="2023-09" db="UniProtKB">
        <authorList>
            <consortium name="Ensembl"/>
        </authorList>
    </citation>
    <scope>IDENTIFICATION</scope>
</reference>
<dbReference type="Pfam" id="PF00025">
    <property type="entry name" value="Arf"/>
    <property type="match status" value="1"/>
</dbReference>
<dbReference type="InterPro" id="IPR006689">
    <property type="entry name" value="Small_GTPase_ARF/SAR"/>
</dbReference>
<dbReference type="AlphaFoldDB" id="A0A8C0W214"/>
<evidence type="ECO:0000313" key="3">
    <source>
        <dbReference type="Ensembl" id="ENSCCNP00000003855.1"/>
    </source>
</evidence>
<proteinExistence type="predicted"/>
<evidence type="ECO:0000256" key="2">
    <source>
        <dbReference type="ARBA" id="ARBA00023134"/>
    </source>
</evidence>
<dbReference type="InterPro" id="IPR027417">
    <property type="entry name" value="P-loop_NTPase"/>
</dbReference>